<dbReference type="PROSITE" id="PS51257">
    <property type="entry name" value="PROKAR_LIPOPROTEIN"/>
    <property type="match status" value="1"/>
</dbReference>
<evidence type="ECO:0008006" key="3">
    <source>
        <dbReference type="Google" id="ProtNLM"/>
    </source>
</evidence>
<dbReference type="Proteomes" id="UP000399805">
    <property type="component" value="Unassembled WGS sequence"/>
</dbReference>
<dbReference type="Pfam" id="PF12079">
    <property type="entry name" value="DUF3558"/>
    <property type="match status" value="1"/>
</dbReference>
<proteinExistence type="predicted"/>
<dbReference type="RefSeq" id="WP_155544811.1">
    <property type="nucleotide sequence ID" value="NZ_CABVGP010000002.1"/>
</dbReference>
<reference evidence="1 2" key="1">
    <citation type="submission" date="2019-09" db="EMBL/GenBank/DDBJ databases">
        <authorList>
            <person name="Leyn A S."/>
        </authorList>
    </citation>
    <scope>NUCLEOTIDE SEQUENCE [LARGE SCALE GENOMIC DNA]</scope>
    <source>
        <strain evidence="1">AA231_1</strain>
    </source>
</reference>
<evidence type="ECO:0000313" key="1">
    <source>
        <dbReference type="EMBL" id="VVJ19567.1"/>
    </source>
</evidence>
<protein>
    <recommendedName>
        <fullName evidence="3">DUF3558 domain-containing protein</fullName>
    </recommendedName>
</protein>
<organism evidence="1 2">
    <name type="scientific">Amycolatopsis camponoti</name>
    <dbReference type="NCBI Taxonomy" id="2606593"/>
    <lineage>
        <taxon>Bacteria</taxon>
        <taxon>Bacillati</taxon>
        <taxon>Actinomycetota</taxon>
        <taxon>Actinomycetes</taxon>
        <taxon>Pseudonocardiales</taxon>
        <taxon>Pseudonocardiaceae</taxon>
        <taxon>Amycolatopsis</taxon>
    </lineage>
</organism>
<gene>
    <name evidence="1" type="ORF">AA23TX_04588</name>
</gene>
<name>A0A6I8LUP4_9PSEU</name>
<accession>A0A6I8LUP4</accession>
<sequence>MIDRRTLCVVVAVLGLGLGAGCSPGGSPAPAEPSVSVPPIPGVGMSGAGRFRTDPCAAVTVEQLTAIGFAGGERSRDGNRCVTRFGTVASVSTSNRGDSLRILFQEHALGHDTGNHWEPITVETIYPAVIVAIEENVPSKQAEGPLGCTLALAADDTTLVYINAATADESEAGPWQHDPCGAAKKIAALTVNNLTA</sequence>
<dbReference type="InterPro" id="IPR024520">
    <property type="entry name" value="DUF3558"/>
</dbReference>
<evidence type="ECO:0000313" key="2">
    <source>
        <dbReference type="Proteomes" id="UP000399805"/>
    </source>
</evidence>
<dbReference type="AlphaFoldDB" id="A0A6I8LUP4"/>
<keyword evidence="2" id="KW-1185">Reference proteome</keyword>
<dbReference type="EMBL" id="CABVGP010000002">
    <property type="protein sequence ID" value="VVJ19567.1"/>
    <property type="molecule type" value="Genomic_DNA"/>
</dbReference>